<dbReference type="EMBL" id="JAGTXO010000026">
    <property type="protein sequence ID" value="KAG8461361.1"/>
    <property type="molecule type" value="Genomic_DNA"/>
</dbReference>
<keyword evidence="8 12" id="KW-0539">Nucleus</keyword>
<evidence type="ECO:0000259" key="14">
    <source>
        <dbReference type="PROSITE" id="PS51479"/>
    </source>
</evidence>
<protein>
    <recommendedName>
        <fullName evidence="12">RNA polymerase II subunit B1 CTD phosphatase RPAP2 homolog</fullName>
        <ecNumber evidence="12">3.1.3.16</ecNumber>
    </recommendedName>
</protein>
<evidence type="ECO:0000256" key="4">
    <source>
        <dbReference type="ARBA" id="ARBA00022771"/>
    </source>
</evidence>
<dbReference type="GO" id="GO:0008420">
    <property type="term" value="F:RNA polymerase II CTD heptapeptide repeat phosphatase activity"/>
    <property type="evidence" value="ECO:0007669"/>
    <property type="project" value="UniProtKB-UniRule"/>
</dbReference>
<feature type="region of interest" description="Disordered" evidence="13">
    <location>
        <begin position="166"/>
        <end position="212"/>
    </location>
</feature>
<keyword evidence="5 12" id="KW-0378">Hydrolase</keyword>
<dbReference type="Gene3D" id="1.25.40.820">
    <property type="match status" value="1"/>
</dbReference>
<dbReference type="PANTHER" id="PTHR14732">
    <property type="entry name" value="RNA POLYMERASE II SUBUNIT B1 CTD PHOSPHATASE RPAP2-RELATED"/>
    <property type="match status" value="1"/>
</dbReference>
<comment type="similarity">
    <text evidence="2 11 12">Belongs to the RPAP2 family.</text>
</comment>
<sequence>MSASPRPRPLPIPQPRARAVGGVPAFSPPPGLELEIRMRVAREKLAYDISLKLTEPAVPPELLDEARPFLHASHYDDVLEERSNDALCAFPCCSVRLPSFKPHQQFTLSRLGGAGRVLSTASAYRFCSTECARRSAQYARSLPLEPVAQRDTVGVDLQPKRALTAGERRVARTDGDQADGARPLVGNVRERPAGRARAQPPGGTVGGREDGLPRAHARGCCAGRAQTAASIEGFVPAEHVAPAAASMAAQRATGVARQRDDAMEIDQRPAGAEGSSEVAQGNGETRMAAGAREAGDDNSSDSDGAQRTALTRRRAAAPPQQPTGGALPGLSAFGQLWTALSAAATDETRRMLSREAAQLDDAGDARGGPGDARGARGVDACGGGSGGAGARGVRPQDSDKAARCEEEDLEAMLDRSLRIKARVQQGAQANAIRAPERAHVAPRVCANADVDRHAARSRTRGEVGRAHAAGMGAVERARIREHGPRGAELTARLHALFQAHAAAVGPNPPASGAHASGAARAHALLGSLSLEVPESAGVLSGAQLDVAAALLLELGGVQLDASVSAPILARAGLDEHHLKALAGAL</sequence>
<evidence type="ECO:0000256" key="2">
    <source>
        <dbReference type="ARBA" id="ARBA00005676"/>
    </source>
</evidence>
<comment type="catalytic activity">
    <reaction evidence="9 12">
        <text>O-phospho-L-seryl-[protein] + H2O = L-seryl-[protein] + phosphate</text>
        <dbReference type="Rhea" id="RHEA:20629"/>
        <dbReference type="Rhea" id="RHEA-COMP:9863"/>
        <dbReference type="Rhea" id="RHEA-COMP:11604"/>
        <dbReference type="ChEBI" id="CHEBI:15377"/>
        <dbReference type="ChEBI" id="CHEBI:29999"/>
        <dbReference type="ChEBI" id="CHEBI:43474"/>
        <dbReference type="ChEBI" id="CHEBI:83421"/>
        <dbReference type="EC" id="3.1.3.16"/>
    </reaction>
</comment>
<evidence type="ECO:0000256" key="13">
    <source>
        <dbReference type="SAM" id="MobiDB-lite"/>
    </source>
</evidence>
<keyword evidence="7 12" id="KW-0904">Protein phosphatase</keyword>
<name>A0A8J6C7W2_DIALT</name>
<evidence type="ECO:0000313" key="15">
    <source>
        <dbReference type="EMBL" id="KAG8461361.1"/>
    </source>
</evidence>
<keyword evidence="6 12" id="KW-0862">Zinc</keyword>
<feature type="region of interest" description="Disordered" evidence="13">
    <location>
        <begin position="251"/>
        <end position="329"/>
    </location>
</feature>
<evidence type="ECO:0000256" key="8">
    <source>
        <dbReference type="ARBA" id="ARBA00023242"/>
    </source>
</evidence>
<evidence type="ECO:0000256" key="11">
    <source>
        <dbReference type="PROSITE-ProRule" id="PRU00812"/>
    </source>
</evidence>
<dbReference type="PANTHER" id="PTHR14732:SF0">
    <property type="entry name" value="RNA POLYMERASE II SUBUNIT B1 CTD PHOSPHATASE RPAP2-RELATED"/>
    <property type="match status" value="1"/>
</dbReference>
<dbReference type="GO" id="GO:0008270">
    <property type="term" value="F:zinc ion binding"/>
    <property type="evidence" value="ECO:0007669"/>
    <property type="project" value="UniProtKB-KW"/>
</dbReference>
<evidence type="ECO:0000256" key="10">
    <source>
        <dbReference type="ARBA" id="ARBA00048336"/>
    </source>
</evidence>
<organism evidence="15 16">
    <name type="scientific">Diacronema lutheri</name>
    <name type="common">Unicellular marine alga</name>
    <name type="synonym">Monochrysis lutheri</name>
    <dbReference type="NCBI Taxonomy" id="2081491"/>
    <lineage>
        <taxon>Eukaryota</taxon>
        <taxon>Haptista</taxon>
        <taxon>Haptophyta</taxon>
        <taxon>Pavlovophyceae</taxon>
        <taxon>Pavlovales</taxon>
        <taxon>Pavlovaceae</taxon>
        <taxon>Diacronema</taxon>
    </lineage>
</organism>
<dbReference type="Pfam" id="PF04181">
    <property type="entry name" value="RPAP2_Rtr1"/>
    <property type="match status" value="1"/>
</dbReference>
<evidence type="ECO:0000256" key="7">
    <source>
        <dbReference type="ARBA" id="ARBA00022912"/>
    </source>
</evidence>
<dbReference type="InterPro" id="IPR007308">
    <property type="entry name" value="Rtr1/RPAP2_dom"/>
</dbReference>
<accession>A0A8J6C7W2</accession>
<dbReference type="InterPro" id="IPR039693">
    <property type="entry name" value="Rtr1/RPAP2"/>
</dbReference>
<comment type="caution">
    <text evidence="15">The sequence shown here is derived from an EMBL/GenBank/DDBJ whole genome shotgun (WGS) entry which is preliminary data.</text>
</comment>
<proteinExistence type="inferred from homology"/>
<evidence type="ECO:0000256" key="6">
    <source>
        <dbReference type="ARBA" id="ARBA00022833"/>
    </source>
</evidence>
<feature type="region of interest" description="Disordered" evidence="13">
    <location>
        <begin position="1"/>
        <end position="24"/>
    </location>
</feature>
<evidence type="ECO:0000256" key="3">
    <source>
        <dbReference type="ARBA" id="ARBA00022723"/>
    </source>
</evidence>
<feature type="compositionally biased region" description="Pro residues" evidence="13">
    <location>
        <begin position="1"/>
        <end position="14"/>
    </location>
</feature>
<dbReference type="AlphaFoldDB" id="A0A8J6C7W2"/>
<feature type="compositionally biased region" description="Basic and acidic residues" evidence="13">
    <location>
        <begin position="166"/>
        <end position="175"/>
    </location>
</feature>
<evidence type="ECO:0000256" key="5">
    <source>
        <dbReference type="ARBA" id="ARBA00022801"/>
    </source>
</evidence>
<comment type="function">
    <text evidence="12">Putative RNA polymerase II subunit B1 C-terminal domain (CTD) phosphatase involved in RNA polymerase II transcription regulation.</text>
</comment>
<dbReference type="PROSITE" id="PS51479">
    <property type="entry name" value="ZF_RTR1"/>
    <property type="match status" value="1"/>
</dbReference>
<keyword evidence="4 12" id="KW-0863">Zinc-finger</keyword>
<evidence type="ECO:0000256" key="9">
    <source>
        <dbReference type="ARBA" id="ARBA00047761"/>
    </source>
</evidence>
<feature type="compositionally biased region" description="Basic and acidic residues" evidence="13">
    <location>
        <begin position="257"/>
        <end position="267"/>
    </location>
</feature>
<keyword evidence="16" id="KW-1185">Reference proteome</keyword>
<comment type="subcellular location">
    <subcellularLocation>
        <location evidence="1 12">Nucleus</location>
    </subcellularLocation>
</comment>
<dbReference type="EC" id="3.1.3.16" evidence="12"/>
<dbReference type="GO" id="GO:0005737">
    <property type="term" value="C:cytoplasm"/>
    <property type="evidence" value="ECO:0007669"/>
    <property type="project" value="TreeGrafter"/>
</dbReference>
<dbReference type="GO" id="GO:0005634">
    <property type="term" value="C:nucleus"/>
    <property type="evidence" value="ECO:0007669"/>
    <property type="project" value="UniProtKB-SubCell"/>
</dbReference>
<reference evidence="15" key="1">
    <citation type="submission" date="2021-05" db="EMBL/GenBank/DDBJ databases">
        <title>The genome of the haptophyte Pavlova lutheri (Diacronema luteri, Pavlovales) - a model for lipid biosynthesis in eukaryotic algae.</title>
        <authorList>
            <person name="Hulatt C.J."/>
            <person name="Posewitz M.C."/>
        </authorList>
    </citation>
    <scope>NUCLEOTIDE SEQUENCE</scope>
    <source>
        <strain evidence="15">NIVA-4/92</strain>
    </source>
</reference>
<gene>
    <name evidence="15" type="ORF">KFE25_010548</name>
</gene>
<dbReference type="OrthoDB" id="2590500at2759"/>
<dbReference type="GO" id="GO:0043175">
    <property type="term" value="F:RNA polymerase core enzyme binding"/>
    <property type="evidence" value="ECO:0007669"/>
    <property type="project" value="UniProtKB-UniRule"/>
</dbReference>
<evidence type="ECO:0000256" key="1">
    <source>
        <dbReference type="ARBA" id="ARBA00004123"/>
    </source>
</evidence>
<feature type="region of interest" description="Disordered" evidence="13">
    <location>
        <begin position="356"/>
        <end position="378"/>
    </location>
</feature>
<feature type="compositionally biased region" description="Low complexity" evidence="13">
    <location>
        <begin position="316"/>
        <end position="329"/>
    </location>
</feature>
<comment type="catalytic activity">
    <reaction evidence="10 12">
        <text>O-phospho-L-threonyl-[protein] + H2O = L-threonyl-[protein] + phosphate</text>
        <dbReference type="Rhea" id="RHEA:47004"/>
        <dbReference type="Rhea" id="RHEA-COMP:11060"/>
        <dbReference type="Rhea" id="RHEA-COMP:11605"/>
        <dbReference type="ChEBI" id="CHEBI:15377"/>
        <dbReference type="ChEBI" id="CHEBI:30013"/>
        <dbReference type="ChEBI" id="CHEBI:43474"/>
        <dbReference type="ChEBI" id="CHEBI:61977"/>
        <dbReference type="EC" id="3.1.3.16"/>
    </reaction>
</comment>
<evidence type="ECO:0000256" key="12">
    <source>
        <dbReference type="RuleBase" id="RU367080"/>
    </source>
</evidence>
<evidence type="ECO:0000313" key="16">
    <source>
        <dbReference type="Proteomes" id="UP000751190"/>
    </source>
</evidence>
<feature type="domain" description="RTR1-type" evidence="14">
    <location>
        <begin position="65"/>
        <end position="151"/>
    </location>
</feature>
<dbReference type="InterPro" id="IPR038534">
    <property type="entry name" value="Rtr1/RPAP2_sf"/>
</dbReference>
<dbReference type="OMA" id="FLHASHY"/>
<keyword evidence="3 12" id="KW-0479">Metal-binding</keyword>
<dbReference type="Proteomes" id="UP000751190">
    <property type="component" value="Unassembled WGS sequence"/>
</dbReference>